<feature type="compositionally biased region" description="Acidic residues" evidence="1">
    <location>
        <begin position="248"/>
        <end position="258"/>
    </location>
</feature>
<name>A0A9N7Z0E6_PLEPL</name>
<dbReference type="Proteomes" id="UP001153269">
    <property type="component" value="Unassembled WGS sequence"/>
</dbReference>
<feature type="compositionally biased region" description="Acidic residues" evidence="1">
    <location>
        <begin position="146"/>
        <end position="156"/>
    </location>
</feature>
<reference evidence="2" key="1">
    <citation type="submission" date="2020-03" db="EMBL/GenBank/DDBJ databases">
        <authorList>
            <person name="Weist P."/>
        </authorList>
    </citation>
    <scope>NUCLEOTIDE SEQUENCE</scope>
</reference>
<protein>
    <submittedName>
        <fullName evidence="2">Uncharacterized protein</fullName>
    </submittedName>
</protein>
<sequence>MRSPNGVQWDVGLKGSDKKVTEEIKNVGEMVAAEVAEGNGLEWVEKDLIKNVERKCEMITKDRSKLAEESKGMVEQRDDAALEEQHVLVADGSKGTACGMEEVIDVQSLSEEPNHVIESEQGFEKVCTTIETMTVKEDIDEKSEVQEGDGGGDDLVYESNRVDNTDGQVQFKDEGCRDCDKEVSGTAEGDKAAEDQAVARLSPQAWVEALGELQSSESNEEEEEGHRDKQTTEETLGTLMEEVKNEEVSEEKEEDTEMMQDRVQAIAGPVEQAEKDLCSLSGWHSDSSSVNVEPPTPGRSVSSDLLDRRESQEISSESITSSSRAESGRSRHNGSSSKHSPQGGSSESSNGKKEEGALVSEKKVKQKVSVDSGSDEEQTVTTRIFRRRIILKGEEAKNMPGESTTEEHYMDRDGNLISRKVIRKVIRRVSTPTPEGGDKRLRDLLHSPTLQEDGRETCQEIAGGRMREGQGIRSSTHRDGCALPGVQELG</sequence>
<organism evidence="2 3">
    <name type="scientific">Pleuronectes platessa</name>
    <name type="common">European plaice</name>
    <dbReference type="NCBI Taxonomy" id="8262"/>
    <lineage>
        <taxon>Eukaryota</taxon>
        <taxon>Metazoa</taxon>
        <taxon>Chordata</taxon>
        <taxon>Craniata</taxon>
        <taxon>Vertebrata</taxon>
        <taxon>Euteleostomi</taxon>
        <taxon>Actinopterygii</taxon>
        <taxon>Neopterygii</taxon>
        <taxon>Teleostei</taxon>
        <taxon>Neoteleostei</taxon>
        <taxon>Acanthomorphata</taxon>
        <taxon>Carangaria</taxon>
        <taxon>Pleuronectiformes</taxon>
        <taxon>Pleuronectoidei</taxon>
        <taxon>Pleuronectidae</taxon>
        <taxon>Pleuronectes</taxon>
    </lineage>
</organism>
<feature type="compositionally biased region" description="Basic and acidic residues" evidence="1">
    <location>
        <begin position="465"/>
        <end position="480"/>
    </location>
</feature>
<feature type="compositionally biased region" description="Basic and acidic residues" evidence="1">
    <location>
        <begin position="350"/>
        <end position="363"/>
    </location>
</feature>
<feature type="compositionally biased region" description="Polar residues" evidence="1">
    <location>
        <begin position="282"/>
        <end position="291"/>
    </location>
</feature>
<feature type="compositionally biased region" description="Basic and acidic residues" evidence="1">
    <location>
        <begin position="171"/>
        <end position="194"/>
    </location>
</feature>
<feature type="region of interest" description="Disordered" evidence="1">
    <location>
        <begin position="427"/>
        <end position="490"/>
    </location>
</feature>
<accession>A0A9N7Z0E6</accession>
<feature type="compositionally biased region" description="Low complexity" evidence="1">
    <location>
        <begin position="313"/>
        <end position="325"/>
    </location>
</feature>
<evidence type="ECO:0000256" key="1">
    <source>
        <dbReference type="SAM" id="MobiDB-lite"/>
    </source>
</evidence>
<proteinExistence type="predicted"/>
<dbReference type="EMBL" id="CADEAL010003513">
    <property type="protein sequence ID" value="CAB1444990.1"/>
    <property type="molecule type" value="Genomic_DNA"/>
</dbReference>
<keyword evidence="3" id="KW-1185">Reference proteome</keyword>
<gene>
    <name evidence="2" type="ORF">PLEPLA_LOCUS32720</name>
</gene>
<evidence type="ECO:0000313" key="2">
    <source>
        <dbReference type="EMBL" id="CAB1444990.1"/>
    </source>
</evidence>
<dbReference type="AlphaFoldDB" id="A0A9N7Z0E6"/>
<feature type="compositionally biased region" description="Basic and acidic residues" evidence="1">
    <location>
        <begin position="436"/>
        <end position="445"/>
    </location>
</feature>
<feature type="region of interest" description="Disordered" evidence="1">
    <location>
        <begin position="137"/>
        <end position="195"/>
    </location>
</feature>
<feature type="compositionally biased region" description="Low complexity" evidence="1">
    <location>
        <begin position="334"/>
        <end position="349"/>
    </location>
</feature>
<evidence type="ECO:0000313" key="3">
    <source>
        <dbReference type="Proteomes" id="UP001153269"/>
    </source>
</evidence>
<feature type="region of interest" description="Disordered" evidence="1">
    <location>
        <begin position="212"/>
        <end position="380"/>
    </location>
</feature>
<comment type="caution">
    <text evidence="2">The sequence shown here is derived from an EMBL/GenBank/DDBJ whole genome shotgun (WGS) entry which is preliminary data.</text>
</comment>